<dbReference type="KEGG" id="gfe:Gferi_01865"/>
<organism evidence="2 3">
    <name type="scientific">Geosporobacter ferrireducens</name>
    <dbReference type="NCBI Taxonomy" id="1424294"/>
    <lineage>
        <taxon>Bacteria</taxon>
        <taxon>Bacillati</taxon>
        <taxon>Bacillota</taxon>
        <taxon>Clostridia</taxon>
        <taxon>Peptostreptococcales</taxon>
        <taxon>Thermotaleaceae</taxon>
        <taxon>Geosporobacter</taxon>
    </lineage>
</organism>
<dbReference type="RefSeq" id="WP_069974002.1">
    <property type="nucleotide sequence ID" value="NZ_CP017269.1"/>
</dbReference>
<feature type="transmembrane region" description="Helical" evidence="1">
    <location>
        <begin position="37"/>
        <end position="59"/>
    </location>
</feature>
<sequence length="67" mass="7543">MKEYTLTILVPLVMGMIARFYMMRIDYRQYPSYPQGLVSHLTLGVIAAALGSVAIPAWLGEILKKEI</sequence>
<dbReference type="EMBL" id="CP017269">
    <property type="protein sequence ID" value="AOT68446.1"/>
    <property type="molecule type" value="Genomic_DNA"/>
</dbReference>
<evidence type="ECO:0000313" key="3">
    <source>
        <dbReference type="Proteomes" id="UP000095743"/>
    </source>
</evidence>
<dbReference type="AlphaFoldDB" id="A0A1D8GC12"/>
<dbReference type="Pfam" id="PF14045">
    <property type="entry name" value="YIEGIA"/>
    <property type="match status" value="1"/>
</dbReference>
<dbReference type="Proteomes" id="UP000095743">
    <property type="component" value="Chromosome"/>
</dbReference>
<feature type="transmembrane region" description="Helical" evidence="1">
    <location>
        <begin position="6"/>
        <end position="25"/>
    </location>
</feature>
<proteinExistence type="predicted"/>
<name>A0A1D8GC12_9FIRM</name>
<reference evidence="2 3" key="1">
    <citation type="submission" date="2016-09" db="EMBL/GenBank/DDBJ databases">
        <title>Genomic analysis reveals versatility of anaerobic energy metabolism of Geosporobacter ferrireducens IRF9 of phylum Firmicutes.</title>
        <authorList>
            <person name="Kim S.-J."/>
        </authorList>
    </citation>
    <scope>NUCLEOTIDE SEQUENCE [LARGE SCALE GENOMIC DNA]</scope>
    <source>
        <strain evidence="2 3">IRF9</strain>
    </source>
</reference>
<keyword evidence="1" id="KW-0812">Transmembrane</keyword>
<dbReference type="OrthoDB" id="1846546at2"/>
<accession>A0A1D8GC12</accession>
<gene>
    <name evidence="2" type="ORF">Gferi_01865</name>
</gene>
<dbReference type="InterPro" id="IPR025918">
    <property type="entry name" value="YIEGIA"/>
</dbReference>
<keyword evidence="3" id="KW-1185">Reference proteome</keyword>
<keyword evidence="1" id="KW-1133">Transmembrane helix</keyword>
<evidence type="ECO:0000313" key="2">
    <source>
        <dbReference type="EMBL" id="AOT68446.1"/>
    </source>
</evidence>
<keyword evidence="1" id="KW-0472">Membrane</keyword>
<protein>
    <submittedName>
        <fullName evidence="2">Uncharacterized protein</fullName>
    </submittedName>
</protein>
<evidence type="ECO:0000256" key="1">
    <source>
        <dbReference type="SAM" id="Phobius"/>
    </source>
</evidence>
<dbReference type="STRING" id="1424294.Gferi_01865"/>